<comment type="similarity">
    <text evidence="6">Belongs to the HSF family.</text>
</comment>
<comment type="caution">
    <text evidence="10">The sequence shown here is derived from an EMBL/GenBank/DDBJ whole genome shotgun (WGS) entry which is preliminary data.</text>
</comment>
<keyword evidence="3" id="KW-0238">DNA-binding</keyword>
<evidence type="ECO:0000256" key="5">
    <source>
        <dbReference type="ARBA" id="ARBA00023242"/>
    </source>
</evidence>
<protein>
    <recommendedName>
        <fullName evidence="9">HSF-type DNA-binding domain-containing protein</fullName>
    </recommendedName>
</protein>
<reference evidence="10 11" key="1">
    <citation type="journal article" date="2020" name="G3 (Bethesda)">
        <title>Improved Reference Genome for Cyclotella cryptica CCMP332, a Model for Cell Wall Morphogenesis, Salinity Adaptation, and Lipid Production in Diatoms (Bacillariophyta).</title>
        <authorList>
            <person name="Roberts W.R."/>
            <person name="Downey K.M."/>
            <person name="Ruck E.C."/>
            <person name="Traller J.C."/>
            <person name="Alverson A.J."/>
        </authorList>
    </citation>
    <scope>NUCLEOTIDE SEQUENCE [LARGE SCALE GENOMIC DNA]</scope>
    <source>
        <strain evidence="10 11">CCMP332</strain>
    </source>
</reference>
<dbReference type="AlphaFoldDB" id="A0ABD3PDJ9"/>
<dbReference type="InterPro" id="IPR036390">
    <property type="entry name" value="WH_DNA-bd_sf"/>
</dbReference>
<name>A0ABD3PDJ9_9STRA</name>
<evidence type="ECO:0000256" key="1">
    <source>
        <dbReference type="ARBA" id="ARBA00004123"/>
    </source>
</evidence>
<keyword evidence="2" id="KW-0805">Transcription regulation</keyword>
<accession>A0ABD3PDJ9</accession>
<dbReference type="GO" id="GO:0005634">
    <property type="term" value="C:nucleus"/>
    <property type="evidence" value="ECO:0007669"/>
    <property type="project" value="UniProtKB-SubCell"/>
</dbReference>
<feature type="domain" description="HSF-type DNA-binding" evidence="9">
    <location>
        <begin position="89"/>
        <end position="193"/>
    </location>
</feature>
<evidence type="ECO:0000256" key="4">
    <source>
        <dbReference type="ARBA" id="ARBA00023163"/>
    </source>
</evidence>
<dbReference type="Pfam" id="PF00447">
    <property type="entry name" value="HSF_DNA-bind"/>
    <property type="match status" value="1"/>
</dbReference>
<gene>
    <name evidence="10" type="ORF">HJC23_012389</name>
</gene>
<feature type="compositionally biased region" description="Polar residues" evidence="8">
    <location>
        <begin position="1"/>
        <end position="16"/>
    </location>
</feature>
<dbReference type="EMBL" id="JABMIG020000208">
    <property type="protein sequence ID" value="KAL3785834.1"/>
    <property type="molecule type" value="Genomic_DNA"/>
</dbReference>
<keyword evidence="5" id="KW-0539">Nucleus</keyword>
<organism evidence="10 11">
    <name type="scientific">Cyclotella cryptica</name>
    <dbReference type="NCBI Taxonomy" id="29204"/>
    <lineage>
        <taxon>Eukaryota</taxon>
        <taxon>Sar</taxon>
        <taxon>Stramenopiles</taxon>
        <taxon>Ochrophyta</taxon>
        <taxon>Bacillariophyta</taxon>
        <taxon>Coscinodiscophyceae</taxon>
        <taxon>Thalassiosirophycidae</taxon>
        <taxon>Stephanodiscales</taxon>
        <taxon>Stephanodiscaceae</taxon>
        <taxon>Cyclotella</taxon>
    </lineage>
</organism>
<evidence type="ECO:0000256" key="3">
    <source>
        <dbReference type="ARBA" id="ARBA00023125"/>
    </source>
</evidence>
<evidence type="ECO:0000313" key="10">
    <source>
        <dbReference type="EMBL" id="KAL3785834.1"/>
    </source>
</evidence>
<evidence type="ECO:0000313" key="11">
    <source>
        <dbReference type="Proteomes" id="UP001516023"/>
    </source>
</evidence>
<dbReference type="GO" id="GO:0003677">
    <property type="term" value="F:DNA binding"/>
    <property type="evidence" value="ECO:0007669"/>
    <property type="project" value="UniProtKB-KW"/>
</dbReference>
<keyword evidence="4" id="KW-0804">Transcription</keyword>
<dbReference type="InterPro" id="IPR036388">
    <property type="entry name" value="WH-like_DNA-bd_sf"/>
</dbReference>
<dbReference type="PRINTS" id="PR00056">
    <property type="entry name" value="HSFDOMAIN"/>
</dbReference>
<dbReference type="Proteomes" id="UP001516023">
    <property type="component" value="Unassembled WGS sequence"/>
</dbReference>
<sequence length="509" mass="56511">MYPSTPSYNTDNNKPNLPQLISDPSSLTVLPKSKMSNKKQSVKKDDVPVFLQKANASRCTVGGVRWSTERQRGSFTFPSHAPPLLLLFSLSPRQTYHMIDECNPQIASWSDDGLTFIVKDPEVFASEIIPQYFKHNNFSSFVRQLNFYGFRKIKNEGIRLADVDDETASKYWRFKHEKFLRGRPDLLIEIRKANQTNAADQQEVDRLKEEVAELKSQVAQLTSFVQKFSGGLDPLTSEPPAFKKRKLEADIVSSHAIEDAPSIDYSIDQPQIEDYDEIPHPEVSLLDPLVSDADLLVEDVPMEYSSKVYLPPPSQKISRVPSCELVETMFDFVNESHPVYTDGHSSVPSPVSSMPALRPEAVSSSIVSSGKAVHDTSMDTNCFDPVLAQRLNKALATLPKYLQETFVERMVENLTNPEAYRKHVEAVSVLATAAAIEAENQTIMSNASAEPVTSGVASAIKTHHPDKLSMENQSEMTLPVAAAALGAFLAKYGNATVEKDNTAYNPPSQ</sequence>
<evidence type="ECO:0000256" key="7">
    <source>
        <dbReference type="SAM" id="Coils"/>
    </source>
</evidence>
<dbReference type="PANTHER" id="PTHR10015:SF206">
    <property type="entry name" value="HSF-TYPE DNA-BINDING DOMAIN-CONTAINING PROTEIN"/>
    <property type="match status" value="1"/>
</dbReference>
<evidence type="ECO:0000256" key="8">
    <source>
        <dbReference type="SAM" id="MobiDB-lite"/>
    </source>
</evidence>
<evidence type="ECO:0000256" key="6">
    <source>
        <dbReference type="RuleBase" id="RU004020"/>
    </source>
</evidence>
<dbReference type="PANTHER" id="PTHR10015">
    <property type="entry name" value="HEAT SHOCK TRANSCRIPTION FACTOR"/>
    <property type="match status" value="1"/>
</dbReference>
<keyword evidence="7" id="KW-0175">Coiled coil</keyword>
<dbReference type="SUPFAM" id="SSF46785">
    <property type="entry name" value="Winged helix' DNA-binding domain"/>
    <property type="match status" value="1"/>
</dbReference>
<feature type="coiled-coil region" evidence="7">
    <location>
        <begin position="190"/>
        <end position="224"/>
    </location>
</feature>
<dbReference type="SMART" id="SM00415">
    <property type="entry name" value="HSF"/>
    <property type="match status" value="1"/>
</dbReference>
<proteinExistence type="inferred from homology"/>
<dbReference type="FunFam" id="1.10.10.10:FF:000027">
    <property type="entry name" value="Heat shock transcription factor 1"/>
    <property type="match status" value="1"/>
</dbReference>
<feature type="region of interest" description="Disordered" evidence="8">
    <location>
        <begin position="1"/>
        <end position="24"/>
    </location>
</feature>
<evidence type="ECO:0000256" key="2">
    <source>
        <dbReference type="ARBA" id="ARBA00023015"/>
    </source>
</evidence>
<dbReference type="InterPro" id="IPR000232">
    <property type="entry name" value="HSF_DNA-bd"/>
</dbReference>
<evidence type="ECO:0000259" key="9">
    <source>
        <dbReference type="SMART" id="SM00415"/>
    </source>
</evidence>
<comment type="subcellular location">
    <subcellularLocation>
        <location evidence="1">Nucleus</location>
    </subcellularLocation>
</comment>
<dbReference type="Gene3D" id="1.10.10.10">
    <property type="entry name" value="Winged helix-like DNA-binding domain superfamily/Winged helix DNA-binding domain"/>
    <property type="match status" value="1"/>
</dbReference>
<keyword evidence="11" id="KW-1185">Reference proteome</keyword>